<dbReference type="Proteomes" id="UP000663836">
    <property type="component" value="Unassembled WGS sequence"/>
</dbReference>
<sequence length="591" mass="67964">MVLIIKGRILPILDVRVFSFGTKNVKPNIQEFDSYLELEKFVRNSADPIVISGVTLFFSFPWIGNVGHTLFDGLYPAYAAIIPFPPRQLYPFRLLCAIDECQTCRDEDIFNRFAGLGIIKQYILNDMSNGSWFVFDEFVMGGGMMCQRCTQPNLQLPGGVELDGSRLFRNRMYSQHGVILPVQREKHSAEGRKRHDTLRAYVINNKRFTKTDRKEINAAIDEINNYTIAHQNENISTINKLDWPLVKVSYIDYGSIKGQKKKSSRFNATPIDARLPTYELIETYFTAQLRLLRIMDIHIIGPGTGAMYQTFLSDGSVVINVGGLIPLRSEDQNITYTGYMEQYMASGAPYLKALYYPINERPKGIKREELVKLIRKAAKLIMNGFSIPVNSIENLAPDGQLFIEMCKRDKKFCELVTARAPGTDFGCYHFWVEELIHERGPWREQVSTHGPIGQDYESIRNKLIHNISSYTLTPAEERLLCRGFNFCIKNKITNNIDFKTDMEINPLKLEPHCHSSVFATLCHHLRDISDRFLINSKRNMIRNISDEEFHAINTLKNNKEIIISRADKGNAIIIMDRKNYMEKIQQILQLK</sequence>
<protein>
    <submittedName>
        <fullName evidence="1">Uncharacterized protein</fullName>
    </submittedName>
</protein>
<proteinExistence type="predicted"/>
<reference evidence="1" key="1">
    <citation type="submission" date="2021-02" db="EMBL/GenBank/DDBJ databases">
        <authorList>
            <person name="Nowell W R."/>
        </authorList>
    </citation>
    <scope>NUCLEOTIDE SEQUENCE</scope>
</reference>
<accession>A0A819RX58</accession>
<evidence type="ECO:0000313" key="1">
    <source>
        <dbReference type="EMBL" id="CAF4060210.1"/>
    </source>
</evidence>
<organism evidence="1 2">
    <name type="scientific">Rotaria sordida</name>
    <dbReference type="NCBI Taxonomy" id="392033"/>
    <lineage>
        <taxon>Eukaryota</taxon>
        <taxon>Metazoa</taxon>
        <taxon>Spiralia</taxon>
        <taxon>Gnathifera</taxon>
        <taxon>Rotifera</taxon>
        <taxon>Eurotatoria</taxon>
        <taxon>Bdelloidea</taxon>
        <taxon>Philodinida</taxon>
        <taxon>Philodinidae</taxon>
        <taxon>Rotaria</taxon>
    </lineage>
</organism>
<gene>
    <name evidence="1" type="ORF">JBS370_LOCUS29548</name>
</gene>
<comment type="caution">
    <text evidence="1">The sequence shown here is derived from an EMBL/GenBank/DDBJ whole genome shotgun (WGS) entry which is preliminary data.</text>
</comment>
<dbReference type="AlphaFoldDB" id="A0A819RX58"/>
<evidence type="ECO:0000313" key="2">
    <source>
        <dbReference type="Proteomes" id="UP000663836"/>
    </source>
</evidence>
<dbReference type="EMBL" id="CAJOBD010006404">
    <property type="protein sequence ID" value="CAF4060210.1"/>
    <property type="molecule type" value="Genomic_DNA"/>
</dbReference>
<feature type="non-terminal residue" evidence="1">
    <location>
        <position position="1"/>
    </location>
</feature>
<name>A0A819RX58_9BILA</name>